<organism evidence="4 5">
    <name type="scientific">Candidatus Allofournierella pullistercoris</name>
    <dbReference type="NCBI Taxonomy" id="2838597"/>
    <lineage>
        <taxon>Bacteria</taxon>
        <taxon>Bacillati</taxon>
        <taxon>Bacillota</taxon>
        <taxon>Clostridia</taxon>
        <taxon>Eubacteriales</taxon>
        <taxon>Oscillospiraceae</taxon>
        <taxon>Allofournierella</taxon>
    </lineage>
</organism>
<dbReference type="GO" id="GO:0009117">
    <property type="term" value="P:nucleotide metabolic process"/>
    <property type="evidence" value="ECO:0007669"/>
    <property type="project" value="UniProtKB-KW"/>
</dbReference>
<sequence>MLPIILASGSPRRRELLSMIVSDYTVRTSDVDESAIVGDTPAETAGKLAEAKCLAVAKEHPDSIVIGCDTVVDWNKAIFGKPKDRADAVRMLTALSGTTHKVHTGVCICQGEKKELLVCTSEVEFYPIDPELMQRYVETDEPYDKAGGYAIQGTAALFCKEIRGCYYNIMGFPVSRVAQMLKKFE</sequence>
<evidence type="ECO:0000256" key="2">
    <source>
        <dbReference type="ARBA" id="ARBA00022801"/>
    </source>
</evidence>
<evidence type="ECO:0000313" key="5">
    <source>
        <dbReference type="Proteomes" id="UP000713596"/>
    </source>
</evidence>
<protein>
    <recommendedName>
        <fullName evidence="3">dTTP/UTP pyrophosphatase</fullName>
        <shortName evidence="3">dTTPase/UTPase</shortName>
        <ecNumber evidence="3">3.6.1.9</ecNumber>
    </recommendedName>
    <alternativeName>
        <fullName evidence="3">Nucleoside triphosphate pyrophosphatase</fullName>
    </alternativeName>
    <alternativeName>
        <fullName evidence="3">Nucleotide pyrophosphatase</fullName>
        <shortName evidence="3">Nucleotide PPase</shortName>
    </alternativeName>
</protein>
<keyword evidence="2 3" id="KW-0378">Hydrolase</keyword>
<name>A0A948T3I2_9FIRM</name>
<accession>A0A948T3I2</accession>
<comment type="cofactor">
    <cofactor evidence="1 3">
        <name>a divalent metal cation</name>
        <dbReference type="ChEBI" id="CHEBI:60240"/>
    </cofactor>
</comment>
<dbReference type="InterPro" id="IPR003697">
    <property type="entry name" value="Maf-like"/>
</dbReference>
<dbReference type="Pfam" id="PF02545">
    <property type="entry name" value="Maf"/>
    <property type="match status" value="1"/>
</dbReference>
<dbReference type="PIRSF" id="PIRSF006305">
    <property type="entry name" value="Maf"/>
    <property type="match status" value="1"/>
</dbReference>
<evidence type="ECO:0000256" key="3">
    <source>
        <dbReference type="HAMAP-Rule" id="MF_00528"/>
    </source>
</evidence>
<feature type="active site" description="Proton acceptor" evidence="3">
    <location>
        <position position="69"/>
    </location>
</feature>
<feature type="site" description="Important for substrate specificity" evidence="3">
    <location>
        <position position="70"/>
    </location>
</feature>
<proteinExistence type="inferred from homology"/>
<dbReference type="GO" id="GO:0047429">
    <property type="term" value="F:nucleoside triphosphate diphosphatase activity"/>
    <property type="evidence" value="ECO:0007669"/>
    <property type="project" value="UniProtKB-EC"/>
</dbReference>
<comment type="similarity">
    <text evidence="3">Belongs to the Maf family. YhdE subfamily.</text>
</comment>
<keyword evidence="3" id="KW-0963">Cytoplasm</keyword>
<dbReference type="Proteomes" id="UP000713596">
    <property type="component" value="Unassembled WGS sequence"/>
</dbReference>
<dbReference type="EC" id="3.6.1.9" evidence="3"/>
<comment type="caution">
    <text evidence="4">The sequence shown here is derived from an EMBL/GenBank/DDBJ whole genome shotgun (WGS) entry which is preliminary data.</text>
</comment>
<dbReference type="AlphaFoldDB" id="A0A948T3I2"/>
<gene>
    <name evidence="4" type="primary">maf</name>
    <name evidence="4" type="ORF">H9882_06725</name>
</gene>
<dbReference type="InterPro" id="IPR029001">
    <property type="entry name" value="ITPase-like_fam"/>
</dbReference>
<dbReference type="EMBL" id="JAHLFP010000057">
    <property type="protein sequence ID" value="MBU3806566.1"/>
    <property type="molecule type" value="Genomic_DNA"/>
</dbReference>
<feature type="site" description="Important for substrate specificity" evidence="3">
    <location>
        <position position="152"/>
    </location>
</feature>
<dbReference type="CDD" id="cd00555">
    <property type="entry name" value="Maf"/>
    <property type="match status" value="1"/>
</dbReference>
<dbReference type="GO" id="GO:0005737">
    <property type="term" value="C:cytoplasm"/>
    <property type="evidence" value="ECO:0007669"/>
    <property type="project" value="UniProtKB-SubCell"/>
</dbReference>
<dbReference type="NCBIfam" id="TIGR00172">
    <property type="entry name" value="maf"/>
    <property type="match status" value="1"/>
</dbReference>
<evidence type="ECO:0000313" key="4">
    <source>
        <dbReference type="EMBL" id="MBU3806566.1"/>
    </source>
</evidence>
<comment type="catalytic activity">
    <reaction evidence="3">
        <text>UTP + H2O = UMP + diphosphate + H(+)</text>
        <dbReference type="Rhea" id="RHEA:29395"/>
        <dbReference type="ChEBI" id="CHEBI:15377"/>
        <dbReference type="ChEBI" id="CHEBI:15378"/>
        <dbReference type="ChEBI" id="CHEBI:33019"/>
        <dbReference type="ChEBI" id="CHEBI:46398"/>
        <dbReference type="ChEBI" id="CHEBI:57865"/>
        <dbReference type="EC" id="3.6.1.9"/>
    </reaction>
</comment>
<comment type="caution">
    <text evidence="3">Lacks conserved residue(s) required for the propagation of feature annotation.</text>
</comment>
<dbReference type="PANTHER" id="PTHR43213">
    <property type="entry name" value="BIFUNCTIONAL DTTP/UTP PYROPHOSPHATASE/METHYLTRANSFERASE PROTEIN-RELATED"/>
    <property type="match status" value="1"/>
</dbReference>
<comment type="subcellular location">
    <subcellularLocation>
        <location evidence="3">Cytoplasm</location>
    </subcellularLocation>
</comment>
<reference evidence="4" key="1">
    <citation type="journal article" date="2021" name="PeerJ">
        <title>Extensive microbial diversity within the chicken gut microbiome revealed by metagenomics and culture.</title>
        <authorList>
            <person name="Gilroy R."/>
            <person name="Ravi A."/>
            <person name="Getino M."/>
            <person name="Pursley I."/>
            <person name="Horton D.L."/>
            <person name="Alikhan N.F."/>
            <person name="Baker D."/>
            <person name="Gharbi K."/>
            <person name="Hall N."/>
            <person name="Watson M."/>
            <person name="Adriaenssens E.M."/>
            <person name="Foster-Nyarko E."/>
            <person name="Jarju S."/>
            <person name="Secka A."/>
            <person name="Antonio M."/>
            <person name="Oren A."/>
            <person name="Chaudhuri R.R."/>
            <person name="La Ragione R."/>
            <person name="Hildebrand F."/>
            <person name="Pallen M.J."/>
        </authorList>
    </citation>
    <scope>NUCLEOTIDE SEQUENCE</scope>
    <source>
        <strain evidence="4">B5_2728</strain>
    </source>
</reference>
<feature type="site" description="Important for substrate specificity" evidence="3">
    <location>
        <position position="12"/>
    </location>
</feature>
<reference evidence="4" key="2">
    <citation type="submission" date="2021-04" db="EMBL/GenBank/DDBJ databases">
        <authorList>
            <person name="Gilroy R."/>
        </authorList>
    </citation>
    <scope>NUCLEOTIDE SEQUENCE</scope>
    <source>
        <strain evidence="4">B5_2728</strain>
    </source>
</reference>
<dbReference type="Gene3D" id="3.90.950.10">
    <property type="match status" value="1"/>
</dbReference>
<keyword evidence="3" id="KW-0546">Nucleotide metabolism</keyword>
<dbReference type="SUPFAM" id="SSF52972">
    <property type="entry name" value="ITPase-like"/>
    <property type="match status" value="1"/>
</dbReference>
<dbReference type="HAMAP" id="MF_00528">
    <property type="entry name" value="Maf"/>
    <property type="match status" value="1"/>
</dbReference>
<comment type="function">
    <text evidence="3">Nucleoside triphosphate pyrophosphatase that hydrolyzes dTTP and UTP. May have a dual role in cell division arrest and in preventing the incorporation of modified nucleotides into cellular nucleic acids.</text>
</comment>
<dbReference type="PANTHER" id="PTHR43213:SF5">
    <property type="entry name" value="BIFUNCTIONAL DTTP_UTP PYROPHOSPHATASE_METHYLTRANSFERASE PROTEIN-RELATED"/>
    <property type="match status" value="1"/>
</dbReference>
<comment type="catalytic activity">
    <reaction evidence="3">
        <text>dTTP + H2O = dTMP + diphosphate + H(+)</text>
        <dbReference type="Rhea" id="RHEA:28534"/>
        <dbReference type="ChEBI" id="CHEBI:15377"/>
        <dbReference type="ChEBI" id="CHEBI:15378"/>
        <dbReference type="ChEBI" id="CHEBI:33019"/>
        <dbReference type="ChEBI" id="CHEBI:37568"/>
        <dbReference type="ChEBI" id="CHEBI:63528"/>
        <dbReference type="EC" id="3.6.1.9"/>
    </reaction>
</comment>
<evidence type="ECO:0000256" key="1">
    <source>
        <dbReference type="ARBA" id="ARBA00001968"/>
    </source>
</evidence>